<keyword evidence="8 10" id="KW-0408">Iron</keyword>
<dbReference type="InterPro" id="IPR018028">
    <property type="entry name" value="Catalase"/>
</dbReference>
<dbReference type="InterPro" id="IPR011614">
    <property type="entry name" value="Catalase_core"/>
</dbReference>
<dbReference type="InterPro" id="IPR024712">
    <property type="entry name" value="Catalase_clade2"/>
</dbReference>
<dbReference type="Pfam" id="PF06628">
    <property type="entry name" value="Catalase-rel"/>
    <property type="match status" value="1"/>
</dbReference>
<dbReference type="InterPro" id="IPR041399">
    <property type="entry name" value="Catalase_large_C"/>
</dbReference>
<comment type="cofactor">
    <cofactor evidence="1 10 12">
        <name>heme</name>
        <dbReference type="ChEBI" id="CHEBI:30413"/>
    </cofactor>
</comment>
<comment type="catalytic activity">
    <reaction evidence="10 13">
        <text>2 H2O2 = O2 + 2 H2O</text>
        <dbReference type="Rhea" id="RHEA:20309"/>
        <dbReference type="ChEBI" id="CHEBI:15377"/>
        <dbReference type="ChEBI" id="CHEBI:15379"/>
        <dbReference type="ChEBI" id="CHEBI:16240"/>
        <dbReference type="EC" id="1.11.1.6"/>
    </reaction>
</comment>
<keyword evidence="5 10" id="KW-0349">Heme</keyword>
<comment type="similarity">
    <text evidence="2 10 13">Belongs to the catalase family.</text>
</comment>
<dbReference type="GO" id="GO:0005829">
    <property type="term" value="C:cytosol"/>
    <property type="evidence" value="ECO:0007669"/>
    <property type="project" value="TreeGrafter"/>
</dbReference>
<dbReference type="Gene3D" id="3.40.50.880">
    <property type="match status" value="1"/>
</dbReference>
<evidence type="ECO:0000256" key="1">
    <source>
        <dbReference type="ARBA" id="ARBA00001971"/>
    </source>
</evidence>
<evidence type="ECO:0000256" key="9">
    <source>
        <dbReference type="ARBA" id="ARBA00023324"/>
    </source>
</evidence>
<evidence type="ECO:0000256" key="7">
    <source>
        <dbReference type="ARBA" id="ARBA00023002"/>
    </source>
</evidence>
<gene>
    <name evidence="16" type="ORF">JR316_011299</name>
</gene>
<dbReference type="PROSITE" id="PS00438">
    <property type="entry name" value="CATALASE_2"/>
    <property type="match status" value="1"/>
</dbReference>
<dbReference type="InterPro" id="IPR020835">
    <property type="entry name" value="Catalase_sf"/>
</dbReference>
<dbReference type="SMART" id="SM01060">
    <property type="entry name" value="Catalase"/>
    <property type="match status" value="1"/>
</dbReference>
<dbReference type="CDD" id="cd03132">
    <property type="entry name" value="GATase1_catalase"/>
    <property type="match status" value="1"/>
</dbReference>
<feature type="active site" evidence="11">
    <location>
        <position position="84"/>
    </location>
</feature>
<keyword evidence="7 10" id="KW-0560">Oxidoreductase</keyword>
<dbReference type="OrthoDB" id="6880011at2759"/>
<evidence type="ECO:0000256" key="10">
    <source>
        <dbReference type="PIRNR" id="PIRNR038927"/>
    </source>
</evidence>
<evidence type="ECO:0000256" key="11">
    <source>
        <dbReference type="PIRSR" id="PIRSR038927-1"/>
    </source>
</evidence>
<name>A0A8H7XME2_PSICU</name>
<keyword evidence="9 10" id="KW-0376">Hydrogen peroxide</keyword>
<dbReference type="GO" id="GO:0042744">
    <property type="term" value="P:hydrogen peroxide catabolic process"/>
    <property type="evidence" value="ECO:0007669"/>
    <property type="project" value="UniProtKB-UniRule"/>
</dbReference>
<evidence type="ECO:0000256" key="6">
    <source>
        <dbReference type="ARBA" id="ARBA00022723"/>
    </source>
</evidence>
<evidence type="ECO:0000256" key="12">
    <source>
        <dbReference type="PIRSR" id="PIRSR038927-2"/>
    </source>
</evidence>
<dbReference type="InterPro" id="IPR043156">
    <property type="entry name" value="Catalase_clade2_helical"/>
</dbReference>
<evidence type="ECO:0000256" key="5">
    <source>
        <dbReference type="ARBA" id="ARBA00022617"/>
    </source>
</evidence>
<dbReference type="GO" id="GO:0004096">
    <property type="term" value="F:catalase activity"/>
    <property type="evidence" value="ECO:0007669"/>
    <property type="project" value="UniProtKB-UniRule"/>
</dbReference>
<accession>A0A8H7XME2</accession>
<dbReference type="Pfam" id="PF00199">
    <property type="entry name" value="Catalase"/>
    <property type="match status" value="1"/>
</dbReference>
<dbReference type="GO" id="GO:0046872">
    <property type="term" value="F:metal ion binding"/>
    <property type="evidence" value="ECO:0007669"/>
    <property type="project" value="UniProtKB-KW"/>
</dbReference>
<dbReference type="Gene3D" id="1.20.1370.20">
    <property type="match status" value="1"/>
</dbReference>
<reference evidence="16" key="1">
    <citation type="submission" date="2021-02" db="EMBL/GenBank/DDBJ databases">
        <title>Psilocybe cubensis genome.</title>
        <authorList>
            <person name="Mckernan K.J."/>
            <person name="Crawford S."/>
            <person name="Trippe A."/>
            <person name="Kane L.T."/>
            <person name="Mclaughlin S."/>
        </authorList>
    </citation>
    <scope>NUCLEOTIDE SEQUENCE [LARGE SCALE GENOMIC DNA]</scope>
    <source>
        <strain evidence="16">MGC-MH-2018</strain>
    </source>
</reference>
<dbReference type="PRINTS" id="PR00067">
    <property type="entry name" value="CATALASE"/>
</dbReference>
<dbReference type="Gene3D" id="2.40.180.10">
    <property type="entry name" value="Catalase core domain"/>
    <property type="match status" value="1"/>
</dbReference>
<feature type="binding site" description="axial binding residue" evidence="12">
    <location>
        <position position="372"/>
    </location>
    <ligand>
        <name>heme</name>
        <dbReference type="ChEBI" id="CHEBI:30413"/>
    </ligand>
    <ligandPart>
        <name>Fe</name>
        <dbReference type="ChEBI" id="CHEBI:18248"/>
    </ligandPart>
</feature>
<dbReference type="GO" id="GO:0020037">
    <property type="term" value="F:heme binding"/>
    <property type="evidence" value="ECO:0007669"/>
    <property type="project" value="UniProtKB-UniRule"/>
</dbReference>
<dbReference type="PROSITE" id="PS51402">
    <property type="entry name" value="CATALASE_3"/>
    <property type="match status" value="1"/>
</dbReference>
<sequence>MLSGLKKHVVSKDNNKAKDLRGETEYMTGASGLTTDFGVKIADDDNWLRLSNAEDIGPSLLEDHIGREKIHRFDHERIPERVIHARGAGAHGHFRVFDNRAAKWTSAPVLTDPARTTPIFVRFSTVQGSRGSADSVRDVRGFAVKFYTEEGNWDLVGNDIPVFFIQDAIKFPDLVHAVKPEPHNEVPQAQSAHNNFWDYAGLQPESAHMIMWVMSDRGIPRSYRMMQGFGVNTYTLINAENKRVFVKFHMTPELGVHSFVWDEALKLAGQDPDFHRKDLNEAIESGCHPKWTLGIQVIEEKDEHSFDFDILDATKIWPESLVPVQPIGEFCLDRVVEEYFPQTEQVAFCTSHVVPGIGFSDDPLLQGRNFSYFDTQITRLGINWQELPINRPICPVMNHHRDGSSRHRITPGSINYWPNRENIGHPVSPLQGGYAEFNQRVEGIKQRARGAKFQEHYNQAQLFYNSLSDYEKSHLVAALSFELGHCDDHRVYEGYTKLLNNIDFDLAKTVAEKVNGVVPNKPLRVNDGKTESTLSQTHFASKKPTIATRRVAILIADGFNMVEVEAVRAALKSAKATSWIIGPRRGKISSKGTIVSGAGIVADHYFEDQRSTMFDALYIPSGPEHVKSLMVNGRVVHWIREAFGHCKVIGAIGEAVAALNHALEIPELQLSKSETDHVVSSYGVVTAGKYDVASAAVDVLKIAPGPKGFVSNFAYEMSKHRCYARELDGLTSQVAY</sequence>
<protein>
    <recommendedName>
        <fullName evidence="3 10">Catalase</fullName>
        <ecNumber evidence="3 10">1.11.1.6</ecNumber>
    </recommendedName>
</protein>
<dbReference type="FunFam" id="2.40.180.10:FF:000003">
    <property type="entry name" value="Catalase"/>
    <property type="match status" value="1"/>
</dbReference>
<dbReference type="EC" id="1.11.1.6" evidence="3 10"/>
<proteinExistence type="inferred from homology"/>
<comment type="function">
    <text evidence="14">Catalyzes the degradation of hydrogen peroxide (H(2)O(2)) generated by peroxisomal oxidases to water and oxygen, thereby protecting cells from the toxic effects of hydrogen peroxide.</text>
</comment>
<dbReference type="PANTHER" id="PTHR42821">
    <property type="entry name" value="CATALASE"/>
    <property type="match status" value="1"/>
</dbReference>
<dbReference type="PIRSF" id="PIRSF038927">
    <property type="entry name" value="Catalase_clade2"/>
    <property type="match status" value="1"/>
</dbReference>
<dbReference type="AlphaFoldDB" id="A0A8H7XME2"/>
<dbReference type="PANTHER" id="PTHR42821:SF1">
    <property type="entry name" value="CATALASE-B"/>
    <property type="match status" value="1"/>
</dbReference>
<dbReference type="EMBL" id="JAFIQS010000014">
    <property type="protein sequence ID" value="KAG5163522.1"/>
    <property type="molecule type" value="Genomic_DNA"/>
</dbReference>
<dbReference type="GO" id="GO:0006979">
    <property type="term" value="P:response to oxidative stress"/>
    <property type="evidence" value="ECO:0007669"/>
    <property type="project" value="InterPro"/>
</dbReference>
<evidence type="ECO:0000256" key="2">
    <source>
        <dbReference type="ARBA" id="ARBA00005329"/>
    </source>
</evidence>
<dbReference type="InterPro" id="IPR010582">
    <property type="entry name" value="Catalase_immune_responsive"/>
</dbReference>
<evidence type="ECO:0000256" key="13">
    <source>
        <dbReference type="RuleBase" id="RU000498"/>
    </source>
</evidence>
<evidence type="ECO:0000313" key="16">
    <source>
        <dbReference type="EMBL" id="KAG5163522.1"/>
    </source>
</evidence>
<keyword evidence="6 10" id="KW-0479">Metal-binding</keyword>
<evidence type="ECO:0000259" key="15">
    <source>
        <dbReference type="SMART" id="SM01060"/>
    </source>
</evidence>
<dbReference type="PROSITE" id="PS00437">
    <property type="entry name" value="CATALASE_1"/>
    <property type="match status" value="1"/>
</dbReference>
<dbReference type="Pfam" id="PF18011">
    <property type="entry name" value="Catalase_C"/>
    <property type="match status" value="1"/>
</dbReference>
<evidence type="ECO:0000256" key="3">
    <source>
        <dbReference type="ARBA" id="ARBA00012314"/>
    </source>
</evidence>
<comment type="caution">
    <text evidence="16">The sequence shown here is derived from an EMBL/GenBank/DDBJ whole genome shotgun (WGS) entry which is preliminary data.</text>
</comment>
<dbReference type="InterPro" id="IPR029062">
    <property type="entry name" value="Class_I_gatase-like"/>
</dbReference>
<dbReference type="InterPro" id="IPR024708">
    <property type="entry name" value="Catalase_AS"/>
</dbReference>
<dbReference type="InterPro" id="IPR002226">
    <property type="entry name" value="Catalase_haem_BS"/>
</dbReference>
<evidence type="ECO:0000256" key="4">
    <source>
        <dbReference type="ARBA" id="ARBA00022559"/>
    </source>
</evidence>
<dbReference type="SUPFAM" id="SSF52317">
    <property type="entry name" value="Class I glutamine amidotransferase-like"/>
    <property type="match status" value="1"/>
</dbReference>
<evidence type="ECO:0000256" key="14">
    <source>
        <dbReference type="RuleBase" id="RU004142"/>
    </source>
</evidence>
<comment type="function">
    <text evidence="10">Occurs in almost all aerobically respiring organisms and serves to protect cells from the toxic effects of hydrogen peroxide.</text>
</comment>
<feature type="active site" evidence="11">
    <location>
        <position position="158"/>
    </location>
</feature>
<evidence type="ECO:0000256" key="8">
    <source>
        <dbReference type="ARBA" id="ARBA00023004"/>
    </source>
</evidence>
<feature type="domain" description="Catalase core" evidence="15">
    <location>
        <begin position="34"/>
        <end position="425"/>
    </location>
</feature>
<organism evidence="16">
    <name type="scientific">Psilocybe cubensis</name>
    <name type="common">Psychedelic mushroom</name>
    <name type="synonym">Stropharia cubensis</name>
    <dbReference type="NCBI Taxonomy" id="181762"/>
    <lineage>
        <taxon>Eukaryota</taxon>
        <taxon>Fungi</taxon>
        <taxon>Dikarya</taxon>
        <taxon>Basidiomycota</taxon>
        <taxon>Agaricomycotina</taxon>
        <taxon>Agaricomycetes</taxon>
        <taxon>Agaricomycetidae</taxon>
        <taxon>Agaricales</taxon>
        <taxon>Agaricineae</taxon>
        <taxon>Strophariaceae</taxon>
        <taxon>Psilocybe</taxon>
    </lineage>
</organism>
<keyword evidence="4 10" id="KW-0575">Peroxidase</keyword>
<dbReference type="SUPFAM" id="SSF56634">
    <property type="entry name" value="Heme-dependent catalase-like"/>
    <property type="match status" value="1"/>
</dbReference>